<feature type="region of interest" description="Disordered" evidence="1">
    <location>
        <begin position="69"/>
        <end position="117"/>
    </location>
</feature>
<dbReference type="HOGENOM" id="CLU_168434_0_0_1"/>
<dbReference type="EMBL" id="GL883137">
    <property type="protein sequence ID" value="EGG01540.1"/>
    <property type="molecule type" value="Genomic_DNA"/>
</dbReference>
<evidence type="ECO:0000256" key="2">
    <source>
        <dbReference type="SAM" id="SignalP"/>
    </source>
</evidence>
<dbReference type="VEuPathDB" id="FungiDB:MELLADRAFT_66983"/>
<keyword evidence="4" id="KW-1185">Reference proteome</keyword>
<keyword evidence="2" id="KW-0732">Signal</keyword>
<protein>
    <recommendedName>
        <fullName evidence="5">Secreted protein</fullName>
    </recommendedName>
</protein>
<feature type="compositionally biased region" description="Acidic residues" evidence="1">
    <location>
        <begin position="72"/>
        <end position="87"/>
    </location>
</feature>
<dbReference type="KEGG" id="mlr:MELLADRAFT_66983"/>
<reference evidence="4" key="1">
    <citation type="journal article" date="2011" name="Proc. Natl. Acad. Sci. U.S.A.">
        <title>Obligate biotrophy features unraveled by the genomic analysis of rust fungi.</title>
        <authorList>
            <person name="Duplessis S."/>
            <person name="Cuomo C.A."/>
            <person name="Lin Y.-C."/>
            <person name="Aerts A."/>
            <person name="Tisserant E."/>
            <person name="Veneault-Fourrey C."/>
            <person name="Joly D.L."/>
            <person name="Hacquard S."/>
            <person name="Amselem J."/>
            <person name="Cantarel B.L."/>
            <person name="Chiu R."/>
            <person name="Coutinho P.M."/>
            <person name="Feau N."/>
            <person name="Field M."/>
            <person name="Frey P."/>
            <person name="Gelhaye E."/>
            <person name="Goldberg J."/>
            <person name="Grabherr M.G."/>
            <person name="Kodira C.D."/>
            <person name="Kohler A."/>
            <person name="Kuees U."/>
            <person name="Lindquist E.A."/>
            <person name="Lucas S.M."/>
            <person name="Mago R."/>
            <person name="Mauceli E."/>
            <person name="Morin E."/>
            <person name="Murat C."/>
            <person name="Pangilinan J.L."/>
            <person name="Park R."/>
            <person name="Pearson M."/>
            <person name="Quesneville H."/>
            <person name="Rouhier N."/>
            <person name="Sakthikumar S."/>
            <person name="Salamov A.A."/>
            <person name="Schmutz J."/>
            <person name="Selles B."/>
            <person name="Shapiro H."/>
            <person name="Tanguay P."/>
            <person name="Tuskan G.A."/>
            <person name="Henrissat B."/>
            <person name="Van de Peer Y."/>
            <person name="Rouze P."/>
            <person name="Ellis J.G."/>
            <person name="Dodds P.N."/>
            <person name="Schein J.E."/>
            <person name="Zhong S."/>
            <person name="Hamelin R.C."/>
            <person name="Grigoriev I.V."/>
            <person name="Szabo L.J."/>
            <person name="Martin F."/>
        </authorList>
    </citation>
    <scope>NUCLEOTIDE SEQUENCE [LARGE SCALE GENOMIC DNA]</scope>
    <source>
        <strain evidence="4">98AG31 / pathotype 3-4-7</strain>
    </source>
</reference>
<dbReference type="Proteomes" id="UP000001072">
    <property type="component" value="Unassembled WGS sequence"/>
</dbReference>
<dbReference type="GeneID" id="18930743"/>
<dbReference type="AlphaFoldDB" id="F4S1D0"/>
<sequence>MQALHATLVQRACRLWVRWQTKLCILVSLTTPPPGCSEEVDRNNCTKWRNMVKESLVEWEGMTQRVTIVGEGGDDEDNNGDDDDDDVPESHHDEQGDDDATEADGNINQDEDMQDLD</sequence>
<evidence type="ECO:0000313" key="3">
    <source>
        <dbReference type="EMBL" id="EGG01540.1"/>
    </source>
</evidence>
<feature type="signal peptide" evidence="2">
    <location>
        <begin position="1"/>
        <end position="37"/>
    </location>
</feature>
<evidence type="ECO:0000256" key="1">
    <source>
        <dbReference type="SAM" id="MobiDB-lite"/>
    </source>
</evidence>
<gene>
    <name evidence="3" type="ORF">MELLADRAFT_66983</name>
</gene>
<name>F4S1D0_MELLP</name>
<organism evidence="4">
    <name type="scientific">Melampsora larici-populina (strain 98AG31 / pathotype 3-4-7)</name>
    <name type="common">Poplar leaf rust fungus</name>
    <dbReference type="NCBI Taxonomy" id="747676"/>
    <lineage>
        <taxon>Eukaryota</taxon>
        <taxon>Fungi</taxon>
        <taxon>Dikarya</taxon>
        <taxon>Basidiomycota</taxon>
        <taxon>Pucciniomycotina</taxon>
        <taxon>Pucciniomycetes</taxon>
        <taxon>Pucciniales</taxon>
        <taxon>Melampsoraceae</taxon>
        <taxon>Melampsora</taxon>
    </lineage>
</organism>
<proteinExistence type="predicted"/>
<accession>F4S1D0</accession>
<evidence type="ECO:0008006" key="5">
    <source>
        <dbReference type="Google" id="ProtNLM"/>
    </source>
</evidence>
<dbReference type="RefSeq" id="XP_007415131.1">
    <property type="nucleotide sequence ID" value="XM_007415069.1"/>
</dbReference>
<feature type="chain" id="PRO_5003315763" description="Secreted protein" evidence="2">
    <location>
        <begin position="38"/>
        <end position="117"/>
    </location>
</feature>
<dbReference type="InParanoid" id="F4S1D0"/>
<evidence type="ECO:0000313" key="4">
    <source>
        <dbReference type="Proteomes" id="UP000001072"/>
    </source>
</evidence>